<evidence type="ECO:0000313" key="1">
    <source>
        <dbReference type="EMBL" id="KAJ8048596.1"/>
    </source>
</evidence>
<gene>
    <name evidence="1" type="ORF">HOLleu_00967</name>
</gene>
<comment type="caution">
    <text evidence="1">The sequence shown here is derived from an EMBL/GenBank/DDBJ whole genome shotgun (WGS) entry which is preliminary data.</text>
</comment>
<dbReference type="AlphaFoldDB" id="A0A9Q1CNP8"/>
<name>A0A9Q1CNP8_HOLLE</name>
<dbReference type="EMBL" id="JAIZAY010000001">
    <property type="protein sequence ID" value="KAJ8048596.1"/>
    <property type="molecule type" value="Genomic_DNA"/>
</dbReference>
<sequence length="70" mass="7605">MENLMCTEGAPRAQSTSSYAWCPGARDRAPCGVQGAKPPEVLAVFYFKSTEIGSSSYVSEILYLFILHGN</sequence>
<reference evidence="1" key="1">
    <citation type="submission" date="2021-10" db="EMBL/GenBank/DDBJ databases">
        <title>Tropical sea cucumber genome reveals ecological adaptation and Cuvierian tubules defense mechanism.</title>
        <authorList>
            <person name="Chen T."/>
        </authorList>
    </citation>
    <scope>NUCLEOTIDE SEQUENCE</scope>
    <source>
        <strain evidence="1">Nanhai2018</strain>
        <tissue evidence="1">Muscle</tissue>
    </source>
</reference>
<organism evidence="1 2">
    <name type="scientific">Holothuria leucospilota</name>
    <name type="common">Black long sea cucumber</name>
    <name type="synonym">Mertensiothuria leucospilota</name>
    <dbReference type="NCBI Taxonomy" id="206669"/>
    <lineage>
        <taxon>Eukaryota</taxon>
        <taxon>Metazoa</taxon>
        <taxon>Echinodermata</taxon>
        <taxon>Eleutherozoa</taxon>
        <taxon>Echinozoa</taxon>
        <taxon>Holothuroidea</taxon>
        <taxon>Aspidochirotacea</taxon>
        <taxon>Aspidochirotida</taxon>
        <taxon>Holothuriidae</taxon>
        <taxon>Holothuria</taxon>
    </lineage>
</organism>
<keyword evidence="2" id="KW-1185">Reference proteome</keyword>
<accession>A0A9Q1CNP8</accession>
<evidence type="ECO:0000313" key="2">
    <source>
        <dbReference type="Proteomes" id="UP001152320"/>
    </source>
</evidence>
<protein>
    <submittedName>
        <fullName evidence="1">Uncharacterized protein</fullName>
    </submittedName>
</protein>
<proteinExistence type="predicted"/>
<dbReference type="Proteomes" id="UP001152320">
    <property type="component" value="Chromosome 1"/>
</dbReference>